<feature type="region of interest" description="Disordered" evidence="1">
    <location>
        <begin position="219"/>
        <end position="250"/>
    </location>
</feature>
<feature type="compositionally biased region" description="Basic and acidic residues" evidence="1">
    <location>
        <begin position="219"/>
        <end position="228"/>
    </location>
</feature>
<evidence type="ECO:0000313" key="2">
    <source>
        <dbReference type="EMBL" id="TWI69263.1"/>
    </source>
</evidence>
<organism evidence="2 3">
    <name type="scientific">Pseudoduganella lurida</name>
    <dbReference type="NCBI Taxonomy" id="1036180"/>
    <lineage>
        <taxon>Bacteria</taxon>
        <taxon>Pseudomonadati</taxon>
        <taxon>Pseudomonadota</taxon>
        <taxon>Betaproteobacteria</taxon>
        <taxon>Burkholderiales</taxon>
        <taxon>Oxalobacteraceae</taxon>
        <taxon>Telluria group</taxon>
        <taxon>Pseudoduganella</taxon>
    </lineage>
</organism>
<dbReference type="Proteomes" id="UP000318431">
    <property type="component" value="Unassembled WGS sequence"/>
</dbReference>
<dbReference type="EMBL" id="VLLB01000001">
    <property type="protein sequence ID" value="TWI69263.1"/>
    <property type="molecule type" value="Genomic_DNA"/>
</dbReference>
<reference evidence="2 3" key="1">
    <citation type="journal article" date="2015" name="Stand. Genomic Sci.">
        <title>Genomic Encyclopedia of Bacterial and Archaeal Type Strains, Phase III: the genomes of soil and plant-associated and newly described type strains.</title>
        <authorList>
            <person name="Whitman W.B."/>
            <person name="Woyke T."/>
            <person name="Klenk H.P."/>
            <person name="Zhou Y."/>
            <person name="Lilburn T.G."/>
            <person name="Beck B.J."/>
            <person name="De Vos P."/>
            <person name="Vandamme P."/>
            <person name="Eisen J.A."/>
            <person name="Garrity G."/>
            <person name="Hugenholtz P."/>
            <person name="Kyrpides N.C."/>
        </authorList>
    </citation>
    <scope>NUCLEOTIDE SEQUENCE [LARGE SCALE GENOMIC DNA]</scope>
    <source>
        <strain evidence="2 3">CGMCC 1.10822</strain>
    </source>
</reference>
<proteinExistence type="predicted"/>
<feature type="compositionally biased region" description="Basic and acidic residues" evidence="1">
    <location>
        <begin position="238"/>
        <end position="250"/>
    </location>
</feature>
<evidence type="ECO:0000313" key="3">
    <source>
        <dbReference type="Proteomes" id="UP000318431"/>
    </source>
</evidence>
<sequence length="250" mass="27569">MGKPPSRRPPVQIELPMDTGQRIEPELADEAVPVTTEPDLLDRLAQDIFRETGLKVSRNDPVIGAALLQSRLMDDAATRAADRLALRADEVAAKLTESVRASATHLDQADRAMAQAFAQLAEGTRTVTEQELLAVRASFARSAAETLDHVRRNVLRRSGWRYWWRDPAACLVGTAFGIAIGCGMTLYWTRGPSAEQTRLMQNGLLLDAAWPRLGERERRLLGPLDRDPPAASTPAPPRPHDRTAGRAERQ</sequence>
<dbReference type="RefSeq" id="WP_145647030.1">
    <property type="nucleotide sequence ID" value="NZ_VLLB01000001.1"/>
</dbReference>
<name>A0A562RK11_9BURK</name>
<accession>A0A562RK11</accession>
<dbReference type="AlphaFoldDB" id="A0A562RK11"/>
<keyword evidence="3" id="KW-1185">Reference proteome</keyword>
<dbReference type="OrthoDB" id="9846320at2"/>
<comment type="caution">
    <text evidence="2">The sequence shown here is derived from an EMBL/GenBank/DDBJ whole genome shotgun (WGS) entry which is preliminary data.</text>
</comment>
<gene>
    <name evidence="2" type="ORF">IP91_00330</name>
</gene>
<evidence type="ECO:0000256" key="1">
    <source>
        <dbReference type="SAM" id="MobiDB-lite"/>
    </source>
</evidence>
<protein>
    <submittedName>
        <fullName evidence="2">Uncharacterized protein</fullName>
    </submittedName>
</protein>